<sequence>MANLQDMFKLDLPYYETFSTRIDTLWGSIFINEKQPDYYDANHAHILNACESPQSVIDEVINYYQPKNIIPRFYIYNLASQQNLISDLISRKFQYEELMSSVQIWNNRVVQITNNNKVTIEKVTEENYQEALEIEGSIKEFGGKDVIEKIYAEQFNHPSFTHYLLRHDGTPCSTACIFEHGNQARLESVATIEQFRGKGLIGEVIQFIQKEVLSRGIQKLWVFPINESVERVYRKYGFETVGKWKTGHAFLGGKSIKEIREYEIGRNPGEEAWINGYVRTRTIRERMVLVPFMQ</sequence>
<gene>
    <name evidence="2" type="ORF">D7Z26_17565</name>
</gene>
<dbReference type="AlphaFoldDB" id="A0A494XU21"/>
<organism evidence="2 3">
    <name type="scientific">Cohnella endophytica</name>
    <dbReference type="NCBI Taxonomy" id="2419778"/>
    <lineage>
        <taxon>Bacteria</taxon>
        <taxon>Bacillati</taxon>
        <taxon>Bacillota</taxon>
        <taxon>Bacilli</taxon>
        <taxon>Bacillales</taxon>
        <taxon>Paenibacillaceae</taxon>
        <taxon>Cohnella</taxon>
    </lineage>
</organism>
<dbReference type="InterPro" id="IPR000182">
    <property type="entry name" value="GNAT_dom"/>
</dbReference>
<keyword evidence="2" id="KW-0808">Transferase</keyword>
<dbReference type="GO" id="GO:0016747">
    <property type="term" value="F:acyltransferase activity, transferring groups other than amino-acyl groups"/>
    <property type="evidence" value="ECO:0007669"/>
    <property type="project" value="InterPro"/>
</dbReference>
<dbReference type="CDD" id="cd04301">
    <property type="entry name" value="NAT_SF"/>
    <property type="match status" value="1"/>
</dbReference>
<feature type="domain" description="N-acetyltransferase" evidence="1">
    <location>
        <begin position="118"/>
        <end position="257"/>
    </location>
</feature>
<evidence type="ECO:0000259" key="1">
    <source>
        <dbReference type="PROSITE" id="PS51186"/>
    </source>
</evidence>
<proteinExistence type="predicted"/>
<comment type="caution">
    <text evidence="2">The sequence shown here is derived from an EMBL/GenBank/DDBJ whole genome shotgun (WGS) entry which is preliminary data.</text>
</comment>
<dbReference type="EMBL" id="RBZM01000007">
    <property type="protein sequence ID" value="RKP51589.1"/>
    <property type="molecule type" value="Genomic_DNA"/>
</dbReference>
<dbReference type="PROSITE" id="PS51186">
    <property type="entry name" value="GNAT"/>
    <property type="match status" value="1"/>
</dbReference>
<dbReference type="Pfam" id="PF00583">
    <property type="entry name" value="Acetyltransf_1"/>
    <property type="match status" value="1"/>
</dbReference>
<keyword evidence="3" id="KW-1185">Reference proteome</keyword>
<dbReference type="Gene3D" id="3.40.630.30">
    <property type="match status" value="1"/>
</dbReference>
<dbReference type="SUPFAM" id="SSF55729">
    <property type="entry name" value="Acyl-CoA N-acyltransferases (Nat)"/>
    <property type="match status" value="1"/>
</dbReference>
<name>A0A494XU21_9BACL</name>
<reference evidence="2 3" key="1">
    <citation type="submission" date="2018-10" db="EMBL/GenBank/DDBJ databases">
        <title>Cohnella sp. M2MS4P-1, whole genome shotgun sequence.</title>
        <authorList>
            <person name="Tuo L."/>
        </authorList>
    </citation>
    <scope>NUCLEOTIDE SEQUENCE [LARGE SCALE GENOMIC DNA]</scope>
    <source>
        <strain evidence="2 3">M2MS4P-1</strain>
    </source>
</reference>
<dbReference type="Proteomes" id="UP000282076">
    <property type="component" value="Unassembled WGS sequence"/>
</dbReference>
<protein>
    <submittedName>
        <fullName evidence="2">GNAT family N-acetyltransferase</fullName>
    </submittedName>
</protein>
<dbReference type="InterPro" id="IPR016181">
    <property type="entry name" value="Acyl_CoA_acyltransferase"/>
</dbReference>
<evidence type="ECO:0000313" key="2">
    <source>
        <dbReference type="EMBL" id="RKP51589.1"/>
    </source>
</evidence>
<dbReference type="OrthoDB" id="2737536at2"/>
<evidence type="ECO:0000313" key="3">
    <source>
        <dbReference type="Proteomes" id="UP000282076"/>
    </source>
</evidence>
<dbReference type="RefSeq" id="WP_120978289.1">
    <property type="nucleotide sequence ID" value="NZ_RBZM01000007.1"/>
</dbReference>
<accession>A0A494XU21</accession>